<sequence>QYMNDLETDVFIGSAKPPDSLILNETYVKYYANEFLTFESTFASGLKSSVNQRFGKSANTYHRNKDGPVFISGDKYPVRFEKYRTILEPLPHIITNIFNYQSEPPMTHYQDVSKCYDYSSQMVHYVMDFPSDTLNKTFYLRDRFLASVQANFAFIGKLSPLRINRLVLEEPTASNSDNDDDRELRILFTLLDTPNVEGDGENAAQEYNMIQAADAIKAIVDKGQMVIPVHIKYDPDNGEPVYVHVVAKAGSMMKVNRGDGANVYTFDSYKAYGSGDMAGLAIGTLILGALVGVAVALVIAKGGGPNLGLLPRVGRSRADDTNIVKVNMNADLGGASEI</sequence>
<reference evidence="3 4" key="1">
    <citation type="submission" date="2024-05" db="EMBL/GenBank/DDBJ databases">
        <authorList>
            <person name="Wallberg A."/>
        </authorList>
    </citation>
    <scope>NUCLEOTIDE SEQUENCE [LARGE SCALE GENOMIC DNA]</scope>
</reference>
<accession>A0AAV2QMX5</accession>
<evidence type="ECO:0000256" key="1">
    <source>
        <dbReference type="SAM" id="Phobius"/>
    </source>
</evidence>
<dbReference type="InterPro" id="IPR058265">
    <property type="entry name" value="DUF7959"/>
</dbReference>
<protein>
    <recommendedName>
        <fullName evidence="2">DUF7959 domain-containing protein</fullName>
    </recommendedName>
</protein>
<feature type="domain" description="DUF7959" evidence="2">
    <location>
        <begin position="145"/>
        <end position="233"/>
    </location>
</feature>
<gene>
    <name evidence="3" type="ORF">MNOR_LOCUS13393</name>
</gene>
<name>A0AAV2QMX5_MEGNR</name>
<feature type="non-terminal residue" evidence="3">
    <location>
        <position position="1"/>
    </location>
</feature>
<dbReference type="Pfam" id="PF25899">
    <property type="entry name" value="DUF7959"/>
    <property type="match status" value="1"/>
</dbReference>
<keyword evidence="4" id="KW-1185">Reference proteome</keyword>
<dbReference type="EMBL" id="CAXKWB010007645">
    <property type="protein sequence ID" value="CAL4087974.1"/>
    <property type="molecule type" value="Genomic_DNA"/>
</dbReference>
<feature type="transmembrane region" description="Helical" evidence="1">
    <location>
        <begin position="277"/>
        <end position="300"/>
    </location>
</feature>
<comment type="caution">
    <text evidence="3">The sequence shown here is derived from an EMBL/GenBank/DDBJ whole genome shotgun (WGS) entry which is preliminary data.</text>
</comment>
<dbReference type="AlphaFoldDB" id="A0AAV2QMX5"/>
<evidence type="ECO:0000313" key="4">
    <source>
        <dbReference type="Proteomes" id="UP001497623"/>
    </source>
</evidence>
<dbReference type="Proteomes" id="UP001497623">
    <property type="component" value="Unassembled WGS sequence"/>
</dbReference>
<organism evidence="3 4">
    <name type="scientific">Meganyctiphanes norvegica</name>
    <name type="common">Northern krill</name>
    <name type="synonym">Thysanopoda norvegica</name>
    <dbReference type="NCBI Taxonomy" id="48144"/>
    <lineage>
        <taxon>Eukaryota</taxon>
        <taxon>Metazoa</taxon>
        <taxon>Ecdysozoa</taxon>
        <taxon>Arthropoda</taxon>
        <taxon>Crustacea</taxon>
        <taxon>Multicrustacea</taxon>
        <taxon>Malacostraca</taxon>
        <taxon>Eumalacostraca</taxon>
        <taxon>Eucarida</taxon>
        <taxon>Euphausiacea</taxon>
        <taxon>Euphausiidae</taxon>
        <taxon>Meganyctiphanes</taxon>
    </lineage>
</organism>
<evidence type="ECO:0000313" key="3">
    <source>
        <dbReference type="EMBL" id="CAL4087974.1"/>
    </source>
</evidence>
<evidence type="ECO:0000259" key="2">
    <source>
        <dbReference type="Pfam" id="PF25899"/>
    </source>
</evidence>
<keyword evidence="1" id="KW-1133">Transmembrane helix</keyword>
<proteinExistence type="predicted"/>
<keyword evidence="1" id="KW-0812">Transmembrane</keyword>
<keyword evidence="1" id="KW-0472">Membrane</keyword>